<protein>
    <submittedName>
        <fullName evidence="5">Caspase domain-containing protein</fullName>
    </submittedName>
</protein>
<dbReference type="GO" id="GO:0005737">
    <property type="term" value="C:cytoplasm"/>
    <property type="evidence" value="ECO:0007669"/>
    <property type="project" value="TreeGrafter"/>
</dbReference>
<dbReference type="InterPro" id="IPR050452">
    <property type="entry name" value="Metacaspase"/>
</dbReference>
<dbReference type="Gene3D" id="3.40.50.1460">
    <property type="match status" value="1"/>
</dbReference>
<dbReference type="InterPro" id="IPR029030">
    <property type="entry name" value="Caspase-like_dom_sf"/>
</dbReference>
<proteinExistence type="inferred from homology"/>
<dbReference type="EMBL" id="JAUEPU010000145">
    <property type="protein sequence ID" value="KAK0475669.1"/>
    <property type="molecule type" value="Genomic_DNA"/>
</dbReference>
<evidence type="ECO:0000256" key="1">
    <source>
        <dbReference type="ARBA" id="ARBA00009005"/>
    </source>
</evidence>
<evidence type="ECO:0000313" key="5">
    <source>
        <dbReference type="EMBL" id="KAK0475669.1"/>
    </source>
</evidence>
<comment type="caution">
    <text evidence="5">The sequence shown here is derived from an EMBL/GenBank/DDBJ whole genome shotgun (WGS) entry which is preliminary data.</text>
</comment>
<dbReference type="Pfam" id="PF00656">
    <property type="entry name" value="Peptidase_C14"/>
    <property type="match status" value="1"/>
</dbReference>
<evidence type="ECO:0000256" key="3">
    <source>
        <dbReference type="ARBA" id="ARBA00022807"/>
    </source>
</evidence>
<evidence type="ECO:0000256" key="2">
    <source>
        <dbReference type="ARBA" id="ARBA00022703"/>
    </source>
</evidence>
<dbReference type="Proteomes" id="UP001175228">
    <property type="component" value="Unassembled WGS sequence"/>
</dbReference>
<dbReference type="PANTHER" id="PTHR48104:SF30">
    <property type="entry name" value="METACASPASE-1"/>
    <property type="match status" value="1"/>
</dbReference>
<gene>
    <name evidence="5" type="ORF">EDD18DRAFT_1265979</name>
</gene>
<reference evidence="5" key="1">
    <citation type="submission" date="2023-06" db="EMBL/GenBank/DDBJ databases">
        <authorList>
            <consortium name="Lawrence Berkeley National Laboratory"/>
            <person name="Ahrendt S."/>
            <person name="Sahu N."/>
            <person name="Indic B."/>
            <person name="Wong-Bajracharya J."/>
            <person name="Merenyi Z."/>
            <person name="Ke H.-M."/>
            <person name="Monk M."/>
            <person name="Kocsube S."/>
            <person name="Drula E."/>
            <person name="Lipzen A."/>
            <person name="Balint B."/>
            <person name="Henrissat B."/>
            <person name="Andreopoulos B."/>
            <person name="Martin F.M."/>
            <person name="Harder C.B."/>
            <person name="Rigling D."/>
            <person name="Ford K.L."/>
            <person name="Foster G.D."/>
            <person name="Pangilinan J."/>
            <person name="Papanicolaou A."/>
            <person name="Barry K."/>
            <person name="LaButti K."/>
            <person name="Viragh M."/>
            <person name="Koriabine M."/>
            <person name="Yan M."/>
            <person name="Riley R."/>
            <person name="Champramary S."/>
            <person name="Plett K.L."/>
            <person name="Tsai I.J."/>
            <person name="Slot J."/>
            <person name="Sipos G."/>
            <person name="Plett J."/>
            <person name="Nagy L.G."/>
            <person name="Grigoriev I.V."/>
        </authorList>
    </citation>
    <scope>NUCLEOTIDE SEQUENCE</scope>
    <source>
        <strain evidence="5">HWK02</strain>
    </source>
</reference>
<dbReference type="GO" id="GO:0004197">
    <property type="term" value="F:cysteine-type endopeptidase activity"/>
    <property type="evidence" value="ECO:0007669"/>
    <property type="project" value="InterPro"/>
</dbReference>
<dbReference type="AlphaFoldDB" id="A0AA39P1Y5"/>
<sequence>MKPAIPTESPTDLTFTLSYDARNATMREIILPGSILFNIEKWMSWKTMSLSCLKSLGLGEVAVSSENMDTIHQQPETDLVSQTVYQTARITTSKFDTGATLTKEWRLGYGVSRRMYQCIFDKICYHIGIQYRYSANPPPLPVEDVSSVKTEPLQNSGRSRFWAVLIGIDAYQSSPLRGCVADALLMQKYLEEIGVPQERIQLLVGSQDTSSEDPSFPSRTNIVQTLLSLIDNPEIEVGDNIIIYFSGHGSGYLPNEYYISDDEDSRILAGLDDSRVEAICPIDRDTINNSGLRVPDISDGEINSIFHQISHSKGHRITFFLDSCHSGAHVRCFPEPGTRTVPPLMHASLRRMLHMADEKLSRYPSYKSILASDWKPDMTSHVILAACKEYQTARETEDETGYNGIFTRALIDALRSGNLSEESTYIDLLYSLSLTGWQTPVVAGKNKSDRLWFKN</sequence>
<evidence type="ECO:0000313" key="6">
    <source>
        <dbReference type="Proteomes" id="UP001175228"/>
    </source>
</evidence>
<keyword evidence="2" id="KW-0053">Apoptosis</keyword>
<name>A0AA39P1Y5_9AGAR</name>
<organism evidence="5 6">
    <name type="scientific">Armillaria luteobubalina</name>
    <dbReference type="NCBI Taxonomy" id="153913"/>
    <lineage>
        <taxon>Eukaryota</taxon>
        <taxon>Fungi</taxon>
        <taxon>Dikarya</taxon>
        <taxon>Basidiomycota</taxon>
        <taxon>Agaricomycotina</taxon>
        <taxon>Agaricomycetes</taxon>
        <taxon>Agaricomycetidae</taxon>
        <taxon>Agaricales</taxon>
        <taxon>Marasmiineae</taxon>
        <taxon>Physalacriaceae</taxon>
        <taxon>Armillaria</taxon>
    </lineage>
</organism>
<dbReference type="GO" id="GO:0006508">
    <property type="term" value="P:proteolysis"/>
    <property type="evidence" value="ECO:0007669"/>
    <property type="project" value="InterPro"/>
</dbReference>
<keyword evidence="3" id="KW-0788">Thiol protease</keyword>
<dbReference type="InterPro" id="IPR011600">
    <property type="entry name" value="Pept_C14_caspase"/>
</dbReference>
<dbReference type="PANTHER" id="PTHR48104">
    <property type="entry name" value="METACASPASE-4"/>
    <property type="match status" value="1"/>
</dbReference>
<comment type="similarity">
    <text evidence="1">Belongs to the peptidase C14B family.</text>
</comment>
<keyword evidence="3" id="KW-0378">Hydrolase</keyword>
<keyword evidence="6" id="KW-1185">Reference proteome</keyword>
<keyword evidence="3" id="KW-0645">Protease</keyword>
<feature type="domain" description="Peptidase C14 caspase" evidence="4">
    <location>
        <begin position="162"/>
        <end position="421"/>
    </location>
</feature>
<dbReference type="SUPFAM" id="SSF52129">
    <property type="entry name" value="Caspase-like"/>
    <property type="match status" value="1"/>
</dbReference>
<accession>A0AA39P1Y5</accession>
<evidence type="ECO:0000259" key="4">
    <source>
        <dbReference type="Pfam" id="PF00656"/>
    </source>
</evidence>
<dbReference type="GO" id="GO:0006915">
    <property type="term" value="P:apoptotic process"/>
    <property type="evidence" value="ECO:0007669"/>
    <property type="project" value="UniProtKB-KW"/>
</dbReference>